<dbReference type="Proteomes" id="UP000278733">
    <property type="component" value="Chromosome"/>
</dbReference>
<gene>
    <name evidence="1" type="ORF">NCTC8284_02188</name>
</gene>
<reference evidence="1 2" key="1">
    <citation type="submission" date="2018-12" db="EMBL/GenBank/DDBJ databases">
        <authorList>
            <consortium name="Pathogen Informatics"/>
        </authorList>
    </citation>
    <scope>NUCLEOTIDE SEQUENCE [LARGE SCALE GENOMIC DNA]</scope>
    <source>
        <strain evidence="1 2">NCTC8284</strain>
    </source>
</reference>
<protein>
    <submittedName>
        <fullName evidence="1">Uncharacterized protein</fullName>
    </submittedName>
</protein>
<evidence type="ECO:0000313" key="2">
    <source>
        <dbReference type="Proteomes" id="UP000278733"/>
    </source>
</evidence>
<dbReference type="AlphaFoldDB" id="A0A3S4U0K8"/>
<dbReference type="KEGG" id="rpne:NCTC8284_02188"/>
<accession>A0A3S4U0K8</accession>
<name>A0A3S4U0K8_9PAST</name>
<dbReference type="STRING" id="758.GCA_000730685_00733"/>
<proteinExistence type="predicted"/>
<organism evidence="1 2">
    <name type="scientific">Rodentibacter pneumotropicus</name>
    <dbReference type="NCBI Taxonomy" id="758"/>
    <lineage>
        <taxon>Bacteria</taxon>
        <taxon>Pseudomonadati</taxon>
        <taxon>Pseudomonadota</taxon>
        <taxon>Gammaproteobacteria</taxon>
        <taxon>Pasteurellales</taxon>
        <taxon>Pasteurellaceae</taxon>
        <taxon>Rodentibacter</taxon>
    </lineage>
</organism>
<dbReference type="EMBL" id="LR134405">
    <property type="protein sequence ID" value="VEH67004.1"/>
    <property type="molecule type" value="Genomic_DNA"/>
</dbReference>
<evidence type="ECO:0000313" key="1">
    <source>
        <dbReference type="EMBL" id="VEH67004.1"/>
    </source>
</evidence>
<sequence>MPSSSCTYPPHIIFQRHGRLGLFHYAQQLFENEVKVIEIEKMAGSEPSEKTDYLLRHKIYGVVPLDPLQLDCHPQKIAPDEILKLLWQNEPIQPNLFEQSADDFIEPVFKNLSSIPHNKKGINNYLVNYYHH</sequence>